<dbReference type="Proteomes" id="UP000309676">
    <property type="component" value="Unassembled WGS sequence"/>
</dbReference>
<evidence type="ECO:0000313" key="1">
    <source>
        <dbReference type="EMBL" id="TLS51986.1"/>
    </source>
</evidence>
<keyword evidence="2" id="KW-1185">Reference proteome</keyword>
<reference evidence="1 2" key="1">
    <citation type="submission" date="2019-05" db="EMBL/GenBank/DDBJ databases">
        <authorList>
            <person name="Narsing Rao M.P."/>
            <person name="Li W.J."/>
        </authorList>
    </citation>
    <scope>NUCLEOTIDE SEQUENCE [LARGE SCALE GENOMIC DNA]</scope>
    <source>
        <strain evidence="1 2">SYSU_K30003</strain>
    </source>
</reference>
<dbReference type="EMBL" id="VCIW01000006">
    <property type="protein sequence ID" value="TLS51986.1"/>
    <property type="molecule type" value="Genomic_DNA"/>
</dbReference>
<dbReference type="AlphaFoldDB" id="A0A5R9GCD5"/>
<organism evidence="1 2">
    <name type="scientific">Paenibacillus antri</name>
    <dbReference type="NCBI Taxonomy" id="2582848"/>
    <lineage>
        <taxon>Bacteria</taxon>
        <taxon>Bacillati</taxon>
        <taxon>Bacillota</taxon>
        <taxon>Bacilli</taxon>
        <taxon>Bacillales</taxon>
        <taxon>Paenibacillaceae</taxon>
        <taxon>Paenibacillus</taxon>
    </lineage>
</organism>
<accession>A0A5R9GCD5</accession>
<comment type="caution">
    <text evidence="1">The sequence shown here is derived from an EMBL/GenBank/DDBJ whole genome shotgun (WGS) entry which is preliminary data.</text>
</comment>
<evidence type="ECO:0000313" key="2">
    <source>
        <dbReference type="Proteomes" id="UP000309676"/>
    </source>
</evidence>
<dbReference type="OrthoDB" id="2621488at2"/>
<sequence length="95" mass="11044">MRTKLVIDNVALSDHNEELGLYQFIVTFTDRSKARVFMRRDPEWKVSSVNRLLNIPCTICRKDYYCKCFEKHAPDIENQLVEGEHIQGALASKAQ</sequence>
<gene>
    <name evidence="1" type="ORF">FE782_11435</name>
</gene>
<name>A0A5R9GCD5_9BACL</name>
<proteinExistence type="predicted"/>
<dbReference type="RefSeq" id="WP_138194230.1">
    <property type="nucleotide sequence ID" value="NZ_VCIW01000006.1"/>
</dbReference>
<protein>
    <submittedName>
        <fullName evidence="1">Uncharacterized protein</fullName>
    </submittedName>
</protein>